<dbReference type="InParanoid" id="A0A1C7NIJ5"/>
<sequence length="155" mass="18056">MAPAPRYVFDLLASSETTQTSLATILERLNAIEEQNRELPEQLHQQQLHQQQLQSHAQQAESMTATMRFPVHSRTNPSQGIETIFSEAFTEKILQELKRYYKDFSSLALQACNMYSEQENNHCTYNKKLPSKGKITMKRTCFDFLLEKHEDLFIL</sequence>
<protein>
    <submittedName>
        <fullName evidence="1">Uncharacterized protein</fullName>
    </submittedName>
</protein>
<dbReference type="Proteomes" id="UP000093000">
    <property type="component" value="Unassembled WGS sequence"/>
</dbReference>
<reference evidence="1 2" key="1">
    <citation type="submission" date="2016-03" db="EMBL/GenBank/DDBJ databases">
        <title>Choanephora cucurbitarum.</title>
        <authorList>
            <person name="Min B."/>
            <person name="Park H."/>
            <person name="Park J.-H."/>
            <person name="Shin H.-D."/>
            <person name="Choi I.-G."/>
        </authorList>
    </citation>
    <scope>NUCLEOTIDE SEQUENCE [LARGE SCALE GENOMIC DNA]</scope>
    <source>
        <strain evidence="1 2">KUS-F28377</strain>
    </source>
</reference>
<proteinExistence type="predicted"/>
<comment type="caution">
    <text evidence="1">The sequence shown here is derived from an EMBL/GenBank/DDBJ whole genome shotgun (WGS) entry which is preliminary data.</text>
</comment>
<dbReference type="EMBL" id="LUGH01000123">
    <property type="protein sequence ID" value="OBZ88931.1"/>
    <property type="molecule type" value="Genomic_DNA"/>
</dbReference>
<gene>
    <name evidence="1" type="ORF">A0J61_03013</name>
</gene>
<evidence type="ECO:0000313" key="2">
    <source>
        <dbReference type="Proteomes" id="UP000093000"/>
    </source>
</evidence>
<organism evidence="1 2">
    <name type="scientific">Choanephora cucurbitarum</name>
    <dbReference type="NCBI Taxonomy" id="101091"/>
    <lineage>
        <taxon>Eukaryota</taxon>
        <taxon>Fungi</taxon>
        <taxon>Fungi incertae sedis</taxon>
        <taxon>Mucoromycota</taxon>
        <taxon>Mucoromycotina</taxon>
        <taxon>Mucoromycetes</taxon>
        <taxon>Mucorales</taxon>
        <taxon>Mucorineae</taxon>
        <taxon>Choanephoraceae</taxon>
        <taxon>Choanephoroideae</taxon>
        <taxon>Choanephora</taxon>
    </lineage>
</organism>
<dbReference type="AlphaFoldDB" id="A0A1C7NIJ5"/>
<name>A0A1C7NIJ5_9FUNG</name>
<evidence type="ECO:0000313" key="1">
    <source>
        <dbReference type="EMBL" id="OBZ88931.1"/>
    </source>
</evidence>
<keyword evidence="2" id="KW-1185">Reference proteome</keyword>
<accession>A0A1C7NIJ5</accession>